<proteinExistence type="predicted"/>
<sequence>MSVPHVEGYTIVGKIGFGTYATVYKAFRKVGPREVVAIKCVEKSKLSGTAVNNIITEIKLLKLLKHKHIVEMKDFQWDDKYIYIIMEYCNGGDLSHFIRKRNKLPEAVCRKFLQQLAMALKFLRSHNVCHMDLKPQNLLLMTTPALVLKLGDFGFAQYLSPDTYHNSLRGSPLYMAPEILLKHKYDCRVDLWSVGVIMFECLFGRAPYSSDSFQELAEKIKSQAEIEIPHGSSISEECQDMLVRLLQHDPSKRIDYEEFFKHPFLDLEHCPSSESYTKAVELVKQAVKNDTEGKLADAFTQYCEALRYFVPLISEEVDAVKKTALRARVNDYTRRAEELKSLLYGDSVSKSKVDNQATSTPKLASGLEIGSVAEQYMAEGQYKAALEKFQGSLGVLVPLLSSEPKGRRRDLLHQQLNAATFSYNPPSLSFDYLIWLQDSLNSIKLLPIKELYYIWKEVQESIINEYSMIKEKISFLYGNPGEARELIKRKYCVAQLFNILFSFTMMMLCKALLPIYSLGTICRKKGSTIAQISLGYSLEEGEGPIF</sequence>
<evidence type="ECO:0000256" key="15">
    <source>
        <dbReference type="PROSITE-ProRule" id="PRU10141"/>
    </source>
</evidence>
<dbReference type="Pfam" id="PF00069">
    <property type="entry name" value="Pkinase"/>
    <property type="match status" value="1"/>
</dbReference>
<keyword evidence="7" id="KW-0677">Repeat</keyword>
<keyword evidence="5" id="KW-0723">Serine/threonine-protein kinase</keyword>
<keyword evidence="8 15" id="KW-0547">Nucleotide-binding</keyword>
<evidence type="ECO:0000256" key="11">
    <source>
        <dbReference type="ARBA" id="ARBA00023006"/>
    </source>
</evidence>
<keyword evidence="11" id="KW-0072">Autophagy</keyword>
<evidence type="ECO:0000256" key="12">
    <source>
        <dbReference type="ARBA" id="ARBA00032242"/>
    </source>
</evidence>
<keyword evidence="9" id="KW-0418">Kinase</keyword>
<evidence type="ECO:0000256" key="13">
    <source>
        <dbReference type="ARBA" id="ARBA00047899"/>
    </source>
</evidence>
<protein>
    <recommendedName>
        <fullName evidence="3">Serine/threonine-protein kinase ULK3</fullName>
        <ecNumber evidence="2">2.7.11.1</ecNumber>
    </recommendedName>
    <alternativeName>
        <fullName evidence="12">Unc-51-like kinase 3</fullName>
    </alternativeName>
</protein>
<dbReference type="InterPro" id="IPR007330">
    <property type="entry name" value="MIT_dom"/>
</dbReference>
<comment type="catalytic activity">
    <reaction evidence="13">
        <text>L-threonyl-[protein] + ATP = O-phospho-L-threonyl-[protein] + ADP + H(+)</text>
        <dbReference type="Rhea" id="RHEA:46608"/>
        <dbReference type="Rhea" id="RHEA-COMP:11060"/>
        <dbReference type="Rhea" id="RHEA-COMP:11605"/>
        <dbReference type="ChEBI" id="CHEBI:15378"/>
        <dbReference type="ChEBI" id="CHEBI:30013"/>
        <dbReference type="ChEBI" id="CHEBI:30616"/>
        <dbReference type="ChEBI" id="CHEBI:61977"/>
        <dbReference type="ChEBI" id="CHEBI:456216"/>
        <dbReference type="EC" id="2.7.11.1"/>
    </reaction>
</comment>
<dbReference type="FunFam" id="3.30.200.20:FF:000042">
    <property type="entry name" value="Aurora kinase A"/>
    <property type="match status" value="1"/>
</dbReference>
<dbReference type="GO" id="GO:0034727">
    <property type="term" value="P:piecemeal microautophagy of the nucleus"/>
    <property type="evidence" value="ECO:0007669"/>
    <property type="project" value="TreeGrafter"/>
</dbReference>
<comment type="catalytic activity">
    <reaction evidence="14">
        <text>L-seryl-[protein] + ATP = O-phospho-L-seryl-[protein] + ADP + H(+)</text>
        <dbReference type="Rhea" id="RHEA:17989"/>
        <dbReference type="Rhea" id="RHEA-COMP:9863"/>
        <dbReference type="Rhea" id="RHEA-COMP:11604"/>
        <dbReference type="ChEBI" id="CHEBI:15378"/>
        <dbReference type="ChEBI" id="CHEBI:29999"/>
        <dbReference type="ChEBI" id="CHEBI:30616"/>
        <dbReference type="ChEBI" id="CHEBI:83421"/>
        <dbReference type="ChEBI" id="CHEBI:456216"/>
        <dbReference type="EC" id="2.7.11.1"/>
    </reaction>
</comment>
<evidence type="ECO:0000313" key="18">
    <source>
        <dbReference type="EMBL" id="CAD7424001.1"/>
    </source>
</evidence>
<evidence type="ECO:0000256" key="7">
    <source>
        <dbReference type="ARBA" id="ARBA00022737"/>
    </source>
</evidence>
<dbReference type="GO" id="GO:0004674">
    <property type="term" value="F:protein serine/threonine kinase activity"/>
    <property type="evidence" value="ECO:0007669"/>
    <property type="project" value="UniProtKB-KW"/>
</dbReference>
<reference evidence="18" key="1">
    <citation type="submission" date="2020-11" db="EMBL/GenBank/DDBJ databases">
        <authorList>
            <person name="Tran Van P."/>
        </authorList>
    </citation>
    <scope>NUCLEOTIDE SEQUENCE</scope>
</reference>
<dbReference type="EMBL" id="OB792739">
    <property type="protein sequence ID" value="CAD7424001.1"/>
    <property type="molecule type" value="Genomic_DNA"/>
</dbReference>
<feature type="binding site" evidence="15">
    <location>
        <position position="39"/>
    </location>
    <ligand>
        <name>ATP</name>
        <dbReference type="ChEBI" id="CHEBI:30616"/>
    </ligand>
</feature>
<name>A0A7R9HIZ7_9NEOP</name>
<dbReference type="PANTHER" id="PTHR24348:SF65">
    <property type="entry name" value="SERINE_THREONINE-PROTEIN KINASE ULK3"/>
    <property type="match status" value="1"/>
</dbReference>
<dbReference type="GO" id="GO:0005776">
    <property type="term" value="C:autophagosome"/>
    <property type="evidence" value="ECO:0007669"/>
    <property type="project" value="TreeGrafter"/>
</dbReference>
<feature type="transmembrane region" description="Helical" evidence="16">
    <location>
        <begin position="496"/>
        <end position="516"/>
    </location>
</feature>
<dbReference type="SMART" id="SM00220">
    <property type="entry name" value="S_TKc"/>
    <property type="match status" value="1"/>
</dbReference>
<dbReference type="GO" id="GO:0034045">
    <property type="term" value="C:phagophore assembly site membrane"/>
    <property type="evidence" value="ECO:0007669"/>
    <property type="project" value="TreeGrafter"/>
</dbReference>
<dbReference type="PANTHER" id="PTHR24348">
    <property type="entry name" value="SERINE/THREONINE-PROTEIN KINASE UNC-51-RELATED"/>
    <property type="match status" value="1"/>
</dbReference>
<dbReference type="SUPFAM" id="SSF116846">
    <property type="entry name" value="MIT domain"/>
    <property type="match status" value="2"/>
</dbReference>
<evidence type="ECO:0000256" key="4">
    <source>
        <dbReference type="ARBA" id="ARBA00022490"/>
    </source>
</evidence>
<dbReference type="GO" id="GO:0042594">
    <property type="term" value="P:response to starvation"/>
    <property type="evidence" value="ECO:0007669"/>
    <property type="project" value="TreeGrafter"/>
</dbReference>
<dbReference type="PROSITE" id="PS00108">
    <property type="entry name" value="PROTEIN_KINASE_ST"/>
    <property type="match status" value="1"/>
</dbReference>
<keyword evidence="16" id="KW-0812">Transmembrane</keyword>
<dbReference type="PROSITE" id="PS50011">
    <property type="entry name" value="PROTEIN_KINASE_DOM"/>
    <property type="match status" value="1"/>
</dbReference>
<dbReference type="GO" id="GO:0005829">
    <property type="term" value="C:cytosol"/>
    <property type="evidence" value="ECO:0007669"/>
    <property type="project" value="TreeGrafter"/>
</dbReference>
<keyword evidence="10 15" id="KW-0067">ATP-binding</keyword>
<evidence type="ECO:0000256" key="6">
    <source>
        <dbReference type="ARBA" id="ARBA00022679"/>
    </source>
</evidence>
<dbReference type="Gene3D" id="3.30.200.20">
    <property type="entry name" value="Phosphorylase Kinase, domain 1"/>
    <property type="match status" value="1"/>
</dbReference>
<evidence type="ECO:0000256" key="1">
    <source>
        <dbReference type="ARBA" id="ARBA00004496"/>
    </source>
</evidence>
<dbReference type="InterPro" id="IPR011009">
    <property type="entry name" value="Kinase-like_dom_sf"/>
</dbReference>
<dbReference type="GO" id="GO:0061709">
    <property type="term" value="P:reticulophagy"/>
    <property type="evidence" value="ECO:0007669"/>
    <property type="project" value="TreeGrafter"/>
</dbReference>
<evidence type="ECO:0000256" key="5">
    <source>
        <dbReference type="ARBA" id="ARBA00022527"/>
    </source>
</evidence>
<evidence type="ECO:0000256" key="10">
    <source>
        <dbReference type="ARBA" id="ARBA00022840"/>
    </source>
</evidence>
<comment type="subcellular location">
    <subcellularLocation>
        <location evidence="1">Cytoplasm</location>
    </subcellularLocation>
</comment>
<evidence type="ECO:0000256" key="16">
    <source>
        <dbReference type="SAM" id="Phobius"/>
    </source>
</evidence>
<organism evidence="18">
    <name type="scientific">Timema monikensis</name>
    <dbReference type="NCBI Taxonomy" id="170555"/>
    <lineage>
        <taxon>Eukaryota</taxon>
        <taxon>Metazoa</taxon>
        <taxon>Ecdysozoa</taxon>
        <taxon>Arthropoda</taxon>
        <taxon>Hexapoda</taxon>
        <taxon>Insecta</taxon>
        <taxon>Pterygota</taxon>
        <taxon>Neoptera</taxon>
        <taxon>Polyneoptera</taxon>
        <taxon>Phasmatodea</taxon>
        <taxon>Timematodea</taxon>
        <taxon>Timematoidea</taxon>
        <taxon>Timematidae</taxon>
        <taxon>Timema</taxon>
    </lineage>
</organism>
<dbReference type="Gene3D" id="1.10.510.10">
    <property type="entry name" value="Transferase(Phosphotransferase) domain 1"/>
    <property type="match status" value="1"/>
</dbReference>
<dbReference type="AlphaFoldDB" id="A0A7R9HIZ7"/>
<evidence type="ECO:0000256" key="3">
    <source>
        <dbReference type="ARBA" id="ARBA00021644"/>
    </source>
</evidence>
<dbReference type="GO" id="GO:0005524">
    <property type="term" value="F:ATP binding"/>
    <property type="evidence" value="ECO:0007669"/>
    <property type="project" value="UniProtKB-UniRule"/>
</dbReference>
<dbReference type="EC" id="2.7.11.1" evidence="2"/>
<evidence type="ECO:0000256" key="8">
    <source>
        <dbReference type="ARBA" id="ARBA00022741"/>
    </source>
</evidence>
<dbReference type="Pfam" id="PF04212">
    <property type="entry name" value="MIT"/>
    <property type="match status" value="1"/>
</dbReference>
<dbReference type="SUPFAM" id="SSF56112">
    <property type="entry name" value="Protein kinase-like (PK-like)"/>
    <property type="match status" value="1"/>
</dbReference>
<dbReference type="SMART" id="SM00745">
    <property type="entry name" value="MIT"/>
    <property type="match status" value="1"/>
</dbReference>
<dbReference type="GO" id="GO:0010506">
    <property type="term" value="P:regulation of autophagy"/>
    <property type="evidence" value="ECO:0007669"/>
    <property type="project" value="InterPro"/>
</dbReference>
<feature type="domain" description="Protein kinase" evidence="17">
    <location>
        <begin position="9"/>
        <end position="265"/>
    </location>
</feature>
<dbReference type="PROSITE" id="PS00107">
    <property type="entry name" value="PROTEIN_KINASE_ATP"/>
    <property type="match status" value="1"/>
</dbReference>
<dbReference type="InterPro" id="IPR045269">
    <property type="entry name" value="Atg1-like"/>
</dbReference>
<evidence type="ECO:0000256" key="2">
    <source>
        <dbReference type="ARBA" id="ARBA00012513"/>
    </source>
</evidence>
<evidence type="ECO:0000256" key="9">
    <source>
        <dbReference type="ARBA" id="ARBA00022777"/>
    </source>
</evidence>
<dbReference type="InterPro" id="IPR036181">
    <property type="entry name" value="MIT_dom_sf"/>
</dbReference>
<dbReference type="GO" id="GO:0000045">
    <property type="term" value="P:autophagosome assembly"/>
    <property type="evidence" value="ECO:0007669"/>
    <property type="project" value="TreeGrafter"/>
</dbReference>
<gene>
    <name evidence="18" type="ORF">TMSB3V08_LOCUS969</name>
</gene>
<keyword evidence="6" id="KW-0808">Transferase</keyword>
<dbReference type="Gene3D" id="1.20.58.80">
    <property type="entry name" value="Phosphotransferase system, lactose/cellobiose-type IIA subunit"/>
    <property type="match status" value="2"/>
</dbReference>
<keyword evidence="16" id="KW-1133">Transmembrane helix</keyword>
<dbReference type="InterPro" id="IPR008271">
    <property type="entry name" value="Ser/Thr_kinase_AS"/>
</dbReference>
<keyword evidence="16" id="KW-0472">Membrane</keyword>
<evidence type="ECO:0000256" key="14">
    <source>
        <dbReference type="ARBA" id="ARBA00048679"/>
    </source>
</evidence>
<dbReference type="InterPro" id="IPR000719">
    <property type="entry name" value="Prot_kinase_dom"/>
</dbReference>
<dbReference type="GO" id="GO:0000422">
    <property type="term" value="P:autophagy of mitochondrion"/>
    <property type="evidence" value="ECO:0007669"/>
    <property type="project" value="TreeGrafter"/>
</dbReference>
<dbReference type="FunFam" id="1.10.510.10:FF:000804">
    <property type="entry name" value="Blast:Serine/threonine-protein kinase ULK3"/>
    <property type="match status" value="1"/>
</dbReference>
<evidence type="ECO:0000259" key="17">
    <source>
        <dbReference type="PROSITE" id="PS50011"/>
    </source>
</evidence>
<accession>A0A7R9HIZ7</accession>
<dbReference type="InterPro" id="IPR017441">
    <property type="entry name" value="Protein_kinase_ATP_BS"/>
</dbReference>
<keyword evidence="4" id="KW-0963">Cytoplasm</keyword>